<sequence length="77" mass="9307">MKIMKMRQTLFWDTNPKNIDVKKNAQYIIERVADFGNDKEVKWIFNFYNKKLLKKVIAGSRCLRSRTKNLWTLLLNK</sequence>
<reference evidence="3" key="1">
    <citation type="submission" date="2017-09" db="EMBL/GenBank/DDBJ databases">
        <title>Depth-based differentiation of microbial function through sediment-hosted aquifers and enrichment of novel symbionts in the deep terrestrial subsurface.</title>
        <authorList>
            <person name="Probst A.J."/>
            <person name="Ladd B."/>
            <person name="Jarett J.K."/>
            <person name="Geller-Mcgrath D.E."/>
            <person name="Sieber C.M.K."/>
            <person name="Emerson J.B."/>
            <person name="Anantharaman K."/>
            <person name="Thomas B.C."/>
            <person name="Malmstrom R."/>
            <person name="Stieglmeier M."/>
            <person name="Klingl A."/>
            <person name="Woyke T."/>
            <person name="Ryan C.M."/>
            <person name="Banfield J.F."/>
        </authorList>
    </citation>
    <scope>NUCLEOTIDE SEQUENCE [LARGE SCALE GENOMIC DNA]</scope>
</reference>
<evidence type="ECO:0000313" key="3">
    <source>
        <dbReference type="Proteomes" id="UP000229371"/>
    </source>
</evidence>
<organism evidence="2 3">
    <name type="scientific">bacterium (Candidatus Gribaldobacteria) CG_4_10_14_0_8_um_filter_33_9</name>
    <dbReference type="NCBI Taxonomy" id="2014266"/>
    <lineage>
        <taxon>Bacteria</taxon>
        <taxon>Candidatus Gribaldobacteria</taxon>
    </lineage>
</organism>
<evidence type="ECO:0000313" key="2">
    <source>
        <dbReference type="EMBL" id="PIZ00949.1"/>
    </source>
</evidence>
<dbReference type="AlphaFoldDB" id="A0A2M7RN99"/>
<dbReference type="EMBL" id="PFMI01000029">
    <property type="protein sequence ID" value="PIZ00949.1"/>
    <property type="molecule type" value="Genomic_DNA"/>
</dbReference>
<protein>
    <recommendedName>
        <fullName evidence="1">DUF6922 domain-containing protein</fullName>
    </recommendedName>
</protein>
<feature type="domain" description="DUF6922" evidence="1">
    <location>
        <begin position="7"/>
        <end position="57"/>
    </location>
</feature>
<accession>A0A2M7RN99</accession>
<dbReference type="Proteomes" id="UP000229371">
    <property type="component" value="Unassembled WGS sequence"/>
</dbReference>
<dbReference type="Pfam" id="PF21956">
    <property type="entry name" value="DUF6922"/>
    <property type="match status" value="1"/>
</dbReference>
<gene>
    <name evidence="2" type="ORF">COY61_01140</name>
</gene>
<evidence type="ECO:0000259" key="1">
    <source>
        <dbReference type="Pfam" id="PF21956"/>
    </source>
</evidence>
<comment type="caution">
    <text evidence="2">The sequence shown here is derived from an EMBL/GenBank/DDBJ whole genome shotgun (WGS) entry which is preliminary data.</text>
</comment>
<proteinExistence type="predicted"/>
<dbReference type="InterPro" id="IPR053830">
    <property type="entry name" value="DUF6922"/>
</dbReference>
<name>A0A2M7RN99_9BACT</name>